<dbReference type="AlphaFoldDB" id="A0A354Z0T4"/>
<proteinExistence type="predicted"/>
<reference evidence="2 3" key="1">
    <citation type="journal article" date="2018" name="Nat. Biotechnol.">
        <title>A standardized bacterial taxonomy based on genome phylogeny substantially revises the tree of life.</title>
        <authorList>
            <person name="Parks D.H."/>
            <person name="Chuvochina M."/>
            <person name="Waite D.W."/>
            <person name="Rinke C."/>
            <person name="Skarshewski A."/>
            <person name="Chaumeil P.A."/>
            <person name="Hugenholtz P."/>
        </authorList>
    </citation>
    <scope>NUCLEOTIDE SEQUENCE [LARGE SCALE GENOMIC DNA]</scope>
    <source>
        <strain evidence="2">UBA10948</strain>
    </source>
</reference>
<evidence type="ECO:0000256" key="1">
    <source>
        <dbReference type="SAM" id="Phobius"/>
    </source>
</evidence>
<dbReference type="InterPro" id="IPR038503">
    <property type="entry name" value="SpoIIIAH_sf"/>
</dbReference>
<dbReference type="EMBL" id="DNZF01000251">
    <property type="protein sequence ID" value="HBK54571.1"/>
    <property type="molecule type" value="Genomic_DNA"/>
</dbReference>
<keyword evidence="1" id="KW-0472">Membrane</keyword>
<dbReference type="RefSeq" id="WP_061214793.1">
    <property type="nucleotide sequence ID" value="NZ_DCDX01000139.1"/>
</dbReference>
<comment type="caution">
    <text evidence="2">The sequence shown here is derived from an EMBL/GenBank/DDBJ whole genome shotgun (WGS) entry which is preliminary data.</text>
</comment>
<name>A0A354Z0T4_9FIRM</name>
<organism evidence="2 3">
    <name type="scientific">Syntrophomonas wolfei</name>
    <dbReference type="NCBI Taxonomy" id="863"/>
    <lineage>
        <taxon>Bacteria</taxon>
        <taxon>Bacillati</taxon>
        <taxon>Bacillota</taxon>
        <taxon>Clostridia</taxon>
        <taxon>Eubacteriales</taxon>
        <taxon>Syntrophomonadaceae</taxon>
        <taxon>Syntrophomonas</taxon>
    </lineage>
</organism>
<keyword evidence="1" id="KW-1133">Transmembrane helix</keyword>
<dbReference type="Gene3D" id="1.10.287.4300">
    <property type="entry name" value="Stage III sporulation protein AH-like"/>
    <property type="match status" value="1"/>
</dbReference>
<evidence type="ECO:0000313" key="2">
    <source>
        <dbReference type="EMBL" id="HBK54571.1"/>
    </source>
</evidence>
<keyword evidence="1" id="KW-0812">Transmembrane</keyword>
<evidence type="ECO:0000313" key="3">
    <source>
        <dbReference type="Proteomes" id="UP000263273"/>
    </source>
</evidence>
<gene>
    <name evidence="2" type="ORF">DDZ44_11605</name>
</gene>
<dbReference type="STRING" id="378794.GCA_001570625_02371"/>
<sequence>MKKEPNIRPLLVRIRWKEICLIIVIFILLLLGLMWVISGKEERTAILPLSEENKILEEFSKTADLSQVNKKETATNDFFSTYRLDRERIRGKQLDILKAIMENKDSDDKAREMASLRMVKISEEMEKEMSLESLVKSEGIEECVALVQAGTATVIVPAGALSPERKEEMRELLFSFADFPKDKVWLKEAGKE</sequence>
<accession>A0A354Z0T4</accession>
<dbReference type="InterPro" id="IPR024232">
    <property type="entry name" value="SpoIIIAH"/>
</dbReference>
<dbReference type="Pfam" id="PF12685">
    <property type="entry name" value="SpoIIIAH"/>
    <property type="match status" value="1"/>
</dbReference>
<protein>
    <submittedName>
        <fullName evidence="2">SpoIIIAH-like family protein</fullName>
    </submittedName>
</protein>
<feature type="transmembrane region" description="Helical" evidence="1">
    <location>
        <begin position="20"/>
        <end position="38"/>
    </location>
</feature>
<dbReference type="Proteomes" id="UP000263273">
    <property type="component" value="Unassembled WGS sequence"/>
</dbReference>